<keyword evidence="9 16" id="KW-1015">Disulfide bond</keyword>
<dbReference type="OrthoDB" id="2113341at2759"/>
<comment type="function">
    <text evidence="17">Removal of H(2)O(2), oxidation of toxic reductants, biosynthesis and degradation of lignin, suberization, auxin catabolism, response to environmental stresses such as wounding, pathogen attack and oxidative stress.</text>
</comment>
<dbReference type="GO" id="GO:0140825">
    <property type="term" value="F:lactoperoxidase activity"/>
    <property type="evidence" value="ECO:0007669"/>
    <property type="project" value="UniProtKB-EC"/>
</dbReference>
<evidence type="ECO:0000256" key="2">
    <source>
        <dbReference type="ARBA" id="ARBA00006873"/>
    </source>
</evidence>
<dbReference type="PRINTS" id="PR00461">
    <property type="entry name" value="PLPEROXIDASE"/>
</dbReference>
<keyword evidence="5 14" id="KW-0479">Metal-binding</keyword>
<evidence type="ECO:0000256" key="4">
    <source>
        <dbReference type="ARBA" id="ARBA00022617"/>
    </source>
</evidence>
<evidence type="ECO:0000256" key="12">
    <source>
        <dbReference type="PIRSR" id="PIRSR600823-1"/>
    </source>
</evidence>
<evidence type="ECO:0000256" key="5">
    <source>
        <dbReference type="ARBA" id="ARBA00022723"/>
    </source>
</evidence>
<dbReference type="GO" id="GO:0042744">
    <property type="term" value="P:hydrogen peroxide catabolic process"/>
    <property type="evidence" value="ECO:0007669"/>
    <property type="project" value="UniProtKB-KW"/>
</dbReference>
<comment type="similarity">
    <text evidence="17">Belongs to the peroxidase family. Classical plant (class III) peroxidase subfamily.</text>
</comment>
<feature type="disulfide bond" evidence="16">
    <location>
        <begin position="264"/>
        <end position="297"/>
    </location>
</feature>
<evidence type="ECO:0000256" key="9">
    <source>
        <dbReference type="ARBA" id="ARBA00023157"/>
    </source>
</evidence>
<evidence type="ECO:0000256" key="18">
    <source>
        <dbReference type="SAM" id="SignalP"/>
    </source>
</evidence>
<accession>A0A9E7FNL0</accession>
<dbReference type="GO" id="GO:0006979">
    <property type="term" value="P:response to oxidative stress"/>
    <property type="evidence" value="ECO:0007669"/>
    <property type="project" value="UniProtKB-UniRule"/>
</dbReference>
<feature type="binding site" evidence="14">
    <location>
        <position position="111"/>
    </location>
    <ligand>
        <name>Ca(2+)</name>
        <dbReference type="ChEBI" id="CHEBI:29108"/>
        <label>1</label>
    </ligand>
</feature>
<feature type="binding site" evidence="14">
    <location>
        <position position="124"/>
    </location>
    <ligand>
        <name>Ca(2+)</name>
        <dbReference type="ChEBI" id="CHEBI:29108"/>
        <label>1</label>
    </ligand>
</feature>
<comment type="cofactor">
    <cofactor evidence="14 17">
        <name>heme b</name>
        <dbReference type="ChEBI" id="CHEBI:60344"/>
    </cofactor>
    <text evidence="14 17">Binds 1 heme b (iron(II)-protoporphyrin IX) group per subunit.</text>
</comment>
<feature type="site" description="Transition state stabilizer" evidence="15">
    <location>
        <position position="101"/>
    </location>
</feature>
<evidence type="ECO:0000313" key="20">
    <source>
        <dbReference type="EMBL" id="URD97476.1"/>
    </source>
</evidence>
<dbReference type="InterPro" id="IPR002016">
    <property type="entry name" value="Haem_peroxidase"/>
</dbReference>
<evidence type="ECO:0000256" key="11">
    <source>
        <dbReference type="ARBA" id="ARBA00023324"/>
    </source>
</evidence>
<comment type="catalytic activity">
    <reaction evidence="1 17">
        <text>2 a phenolic donor + H2O2 = 2 a phenolic radical donor + 2 H2O</text>
        <dbReference type="Rhea" id="RHEA:56136"/>
        <dbReference type="ChEBI" id="CHEBI:15377"/>
        <dbReference type="ChEBI" id="CHEBI:16240"/>
        <dbReference type="ChEBI" id="CHEBI:139520"/>
        <dbReference type="ChEBI" id="CHEBI:139521"/>
        <dbReference type="EC" id="1.11.1.7"/>
    </reaction>
</comment>
<dbReference type="PROSITE" id="PS50873">
    <property type="entry name" value="PEROXIDASE_4"/>
    <property type="match status" value="1"/>
</dbReference>
<feature type="binding site" evidence="14">
    <location>
        <position position="307"/>
    </location>
    <ligand>
        <name>Ca(2+)</name>
        <dbReference type="ChEBI" id="CHEBI:29108"/>
        <label>2</label>
    </ligand>
</feature>
<evidence type="ECO:0000256" key="1">
    <source>
        <dbReference type="ARBA" id="ARBA00000189"/>
    </source>
</evidence>
<feature type="domain" description="Plant heme peroxidase family profile" evidence="19">
    <location>
        <begin position="64"/>
        <end position="387"/>
    </location>
</feature>
<dbReference type="FunFam" id="1.10.420.10:FF:000001">
    <property type="entry name" value="Peroxidase"/>
    <property type="match status" value="1"/>
</dbReference>
<comment type="cofactor">
    <cofactor evidence="14 17">
        <name>Ca(2+)</name>
        <dbReference type="ChEBI" id="CHEBI:29108"/>
    </cofactor>
    <text evidence="14 17">Binds 2 calcium ions per subunit.</text>
</comment>
<feature type="disulfide bond" evidence="16">
    <location>
        <begin position="74"/>
        <end position="150"/>
    </location>
</feature>
<feature type="binding site" evidence="14">
    <location>
        <position position="115"/>
    </location>
    <ligand>
        <name>Ca(2+)</name>
        <dbReference type="ChEBI" id="CHEBI:29108"/>
        <label>1</label>
    </ligand>
</feature>
<evidence type="ECO:0000256" key="10">
    <source>
        <dbReference type="ARBA" id="ARBA00023283"/>
    </source>
</evidence>
<evidence type="ECO:0000256" key="3">
    <source>
        <dbReference type="ARBA" id="ARBA00022559"/>
    </source>
</evidence>
<keyword evidence="21" id="KW-1185">Reference proteome</keyword>
<feature type="binding site" evidence="14">
    <location>
        <position position="106"/>
    </location>
    <ligand>
        <name>Ca(2+)</name>
        <dbReference type="ChEBI" id="CHEBI:29108"/>
        <label>1</label>
    </ligand>
</feature>
<evidence type="ECO:0000256" key="13">
    <source>
        <dbReference type="PIRSR" id="PIRSR600823-2"/>
    </source>
</evidence>
<feature type="disulfide bond" evidence="16">
    <location>
        <begin position="156"/>
        <end position="383"/>
    </location>
</feature>
<dbReference type="AlphaFoldDB" id="A0A9E7FNL0"/>
<evidence type="ECO:0000256" key="7">
    <source>
        <dbReference type="ARBA" id="ARBA00023002"/>
    </source>
</evidence>
<reference evidence="20" key="1">
    <citation type="submission" date="2022-05" db="EMBL/GenBank/DDBJ databases">
        <title>The Musa troglodytarum L. genome provides insights into the mechanism of non-climacteric behaviour and enrichment of carotenoids.</title>
        <authorList>
            <person name="Wang J."/>
        </authorList>
    </citation>
    <scope>NUCLEOTIDE SEQUENCE</scope>
    <source>
        <tissue evidence="20">Leaf</tissue>
    </source>
</reference>
<dbReference type="InterPro" id="IPR033905">
    <property type="entry name" value="Secretory_peroxidase"/>
</dbReference>
<evidence type="ECO:0000256" key="16">
    <source>
        <dbReference type="PIRSR" id="PIRSR600823-5"/>
    </source>
</evidence>
<dbReference type="PRINTS" id="PR00458">
    <property type="entry name" value="PEROXIDASE"/>
</dbReference>
<dbReference type="InterPro" id="IPR019793">
    <property type="entry name" value="Peroxidases_heam-ligand_BS"/>
</dbReference>
<keyword evidence="4 17" id="KW-0349">Heme</keyword>
<feature type="active site" description="Proton acceptor" evidence="12">
    <location>
        <position position="105"/>
    </location>
</feature>
<dbReference type="PROSITE" id="PS00435">
    <property type="entry name" value="PEROXIDASE_1"/>
    <property type="match status" value="1"/>
</dbReference>
<evidence type="ECO:0000256" key="14">
    <source>
        <dbReference type="PIRSR" id="PIRSR600823-3"/>
    </source>
</evidence>
<dbReference type="InterPro" id="IPR019794">
    <property type="entry name" value="Peroxidases_AS"/>
</dbReference>
<evidence type="ECO:0000259" key="19">
    <source>
        <dbReference type="PROSITE" id="PS50873"/>
    </source>
</evidence>
<evidence type="ECO:0000256" key="8">
    <source>
        <dbReference type="ARBA" id="ARBA00023004"/>
    </source>
</evidence>
<keyword evidence="6 14" id="KW-0106">Calcium</keyword>
<evidence type="ECO:0000256" key="6">
    <source>
        <dbReference type="ARBA" id="ARBA00022837"/>
    </source>
</evidence>
<keyword evidence="17" id="KW-0964">Secreted</keyword>
<dbReference type="GO" id="GO:0005576">
    <property type="term" value="C:extracellular region"/>
    <property type="evidence" value="ECO:0007669"/>
    <property type="project" value="UniProtKB-SubCell"/>
</dbReference>
<evidence type="ECO:0000256" key="17">
    <source>
        <dbReference type="RuleBase" id="RU362060"/>
    </source>
</evidence>
<keyword evidence="7 17" id="KW-0560">Oxidoreductase</keyword>
<organism evidence="20 21">
    <name type="scientific">Musa troglodytarum</name>
    <name type="common">fe'i banana</name>
    <dbReference type="NCBI Taxonomy" id="320322"/>
    <lineage>
        <taxon>Eukaryota</taxon>
        <taxon>Viridiplantae</taxon>
        <taxon>Streptophyta</taxon>
        <taxon>Embryophyta</taxon>
        <taxon>Tracheophyta</taxon>
        <taxon>Spermatophyta</taxon>
        <taxon>Magnoliopsida</taxon>
        <taxon>Liliopsida</taxon>
        <taxon>Zingiberales</taxon>
        <taxon>Musaceae</taxon>
        <taxon>Musa</taxon>
    </lineage>
</organism>
<dbReference type="Gene3D" id="1.10.520.10">
    <property type="match status" value="2"/>
</dbReference>
<name>A0A9E7FNL0_9LILI</name>
<feature type="signal peptide" evidence="18">
    <location>
        <begin position="1"/>
        <end position="47"/>
    </location>
</feature>
<feature type="binding site" evidence="14">
    <location>
        <position position="310"/>
    </location>
    <ligand>
        <name>Ca(2+)</name>
        <dbReference type="ChEBI" id="CHEBI:29108"/>
        <label>2</label>
    </ligand>
</feature>
<dbReference type="InterPro" id="IPR000823">
    <property type="entry name" value="Peroxidase_pln"/>
</dbReference>
<dbReference type="PANTHER" id="PTHR31517">
    <property type="match status" value="1"/>
</dbReference>
<keyword evidence="3 17" id="KW-0575">Peroxidase</keyword>
<dbReference type="CDD" id="cd00693">
    <property type="entry name" value="secretory_peroxidase"/>
    <property type="match status" value="1"/>
</dbReference>
<evidence type="ECO:0000256" key="15">
    <source>
        <dbReference type="PIRSR" id="PIRSR600823-4"/>
    </source>
</evidence>
<feature type="chain" id="PRO_5039327871" description="Peroxidase" evidence="18">
    <location>
        <begin position="48"/>
        <end position="389"/>
    </location>
</feature>
<sequence length="389" mass="42813">MGGSAHDKQPPLTPSREAPLRVLRMKPSSSLFFHLLLLLLLPQFLMAVGAGGPRQKAPDDDGDQLDKHYYARSCPSFEAIVGSKIAHWHSVDPTLSPGLIRLLFHDCAVGGCDASILLDNPGGERRSPVSATLRGFHVIDDIKAEIERRCPKTVSCADILVAAARDATLMVLTQTTPSSSFAISIEVAVRETTGMRACVQVGGPYWGNVYGRRDGRVSIARQAEAIPRGRESITHLIDFFESLGLDILDLVVLSGAHTVGRATCQSIQYRLYNYTGARSKSDPSINPRYLNYLKRKCRWPSAYVDLDAATPTKFDNAYYRNLDNRMGLLSTDQLLHSDSRTGPLVAALSSQPMVFAHQFARSMKNLADTMVLEGDEGEIRTNCNFVNKY</sequence>
<feature type="binding site" evidence="14">
    <location>
        <position position="258"/>
    </location>
    <ligand>
        <name>Ca(2+)</name>
        <dbReference type="ChEBI" id="CHEBI:29108"/>
        <label>2</label>
    </ligand>
</feature>
<feature type="binding site" description="axial binding residue" evidence="14">
    <location>
        <position position="257"/>
    </location>
    <ligand>
        <name>heme b</name>
        <dbReference type="ChEBI" id="CHEBI:60344"/>
    </ligand>
    <ligandPart>
        <name>Fe</name>
        <dbReference type="ChEBI" id="CHEBI:18248"/>
    </ligandPart>
</feature>
<feature type="binding site" evidence="14">
    <location>
        <position position="315"/>
    </location>
    <ligand>
        <name>Ca(2+)</name>
        <dbReference type="ChEBI" id="CHEBI:29108"/>
        <label>2</label>
    </ligand>
</feature>
<feature type="binding site" evidence="14">
    <location>
        <position position="113"/>
    </location>
    <ligand>
        <name>Ca(2+)</name>
        <dbReference type="ChEBI" id="CHEBI:29108"/>
        <label>1</label>
    </ligand>
</feature>
<keyword evidence="10" id="KW-0873">Pyrrolidone carboxylic acid</keyword>
<dbReference type="EC" id="1.11.1.7" evidence="17"/>
<dbReference type="GO" id="GO:0020037">
    <property type="term" value="F:heme binding"/>
    <property type="evidence" value="ECO:0007669"/>
    <property type="project" value="UniProtKB-UniRule"/>
</dbReference>
<comment type="subcellular location">
    <subcellularLocation>
        <location evidence="17">Secreted</location>
    </subcellularLocation>
</comment>
<dbReference type="InterPro" id="IPR010255">
    <property type="entry name" value="Haem_peroxidase_sf"/>
</dbReference>
<dbReference type="PROSITE" id="PS00436">
    <property type="entry name" value="PEROXIDASE_2"/>
    <property type="match status" value="1"/>
</dbReference>
<dbReference type="Gene3D" id="1.10.420.10">
    <property type="entry name" value="Peroxidase, domain 2"/>
    <property type="match status" value="1"/>
</dbReference>
<keyword evidence="18" id="KW-0732">Signal</keyword>
<dbReference type="EMBL" id="CP097506">
    <property type="protein sequence ID" value="URD97476.1"/>
    <property type="molecule type" value="Genomic_DNA"/>
</dbReference>
<feature type="binding site" evidence="13">
    <location>
        <position position="227"/>
    </location>
    <ligand>
        <name>substrate</name>
    </ligand>
</feature>
<evidence type="ECO:0000313" key="21">
    <source>
        <dbReference type="Proteomes" id="UP001055439"/>
    </source>
</evidence>
<proteinExistence type="inferred from homology"/>
<protein>
    <recommendedName>
        <fullName evidence="17">Peroxidase</fullName>
        <ecNumber evidence="17">1.11.1.7</ecNumber>
    </recommendedName>
</protein>
<feature type="disulfide bond" evidence="16">
    <location>
        <begin position="107"/>
        <end position="112"/>
    </location>
</feature>
<keyword evidence="8 14" id="KW-0408">Iron</keyword>
<dbReference type="Proteomes" id="UP001055439">
    <property type="component" value="Chromosome 4"/>
</dbReference>
<keyword evidence="11 17" id="KW-0376">Hydrogen peroxide</keyword>
<dbReference type="Pfam" id="PF00141">
    <property type="entry name" value="peroxidase"/>
    <property type="match status" value="1"/>
</dbReference>
<dbReference type="GO" id="GO:0046872">
    <property type="term" value="F:metal ion binding"/>
    <property type="evidence" value="ECO:0007669"/>
    <property type="project" value="UniProtKB-UniRule"/>
</dbReference>
<dbReference type="SUPFAM" id="SSF48113">
    <property type="entry name" value="Heme-dependent peroxidases"/>
    <property type="match status" value="1"/>
</dbReference>
<feature type="binding site" evidence="14">
    <location>
        <position position="109"/>
    </location>
    <ligand>
        <name>Ca(2+)</name>
        <dbReference type="ChEBI" id="CHEBI:29108"/>
        <label>1</label>
    </ligand>
</feature>
<gene>
    <name evidence="20" type="ORF">MUK42_29605</name>
</gene>
<dbReference type="PANTHER" id="PTHR31517:SF17">
    <property type="entry name" value="PEROXIDASE 6"/>
    <property type="match status" value="1"/>
</dbReference>
<comment type="similarity">
    <text evidence="2">Belongs to the peroxidase family. Ascorbate peroxidase subfamily.</text>
</comment>